<dbReference type="InterPro" id="IPR036652">
    <property type="entry name" value="YjeF_N_dom_sf"/>
</dbReference>
<accession>X1F5G2</accession>
<gene>
    <name evidence="2" type="ORF">S03H2_16365</name>
</gene>
<dbReference type="HAMAP" id="MF_01966">
    <property type="entry name" value="NADHX_epimerase"/>
    <property type="match status" value="1"/>
</dbReference>
<dbReference type="GO" id="GO:0003729">
    <property type="term" value="F:mRNA binding"/>
    <property type="evidence" value="ECO:0007669"/>
    <property type="project" value="TreeGrafter"/>
</dbReference>
<comment type="caution">
    <text evidence="2">The sequence shown here is derived from an EMBL/GenBank/DDBJ whole genome shotgun (WGS) entry which is preliminary data.</text>
</comment>
<evidence type="ECO:0000313" key="2">
    <source>
        <dbReference type="EMBL" id="GAH40177.1"/>
    </source>
</evidence>
<dbReference type="AlphaFoldDB" id="X1F5G2"/>
<dbReference type="EMBL" id="BARU01008356">
    <property type="protein sequence ID" value="GAH40177.1"/>
    <property type="molecule type" value="Genomic_DNA"/>
</dbReference>
<proteinExistence type="inferred from homology"/>
<dbReference type="GO" id="GO:0033962">
    <property type="term" value="P:P-body assembly"/>
    <property type="evidence" value="ECO:0007669"/>
    <property type="project" value="TreeGrafter"/>
</dbReference>
<dbReference type="PANTHER" id="PTHR13612">
    <property type="entry name" value="ENHANCER OF MRNA-DECAPPING PROTEIN 3"/>
    <property type="match status" value="1"/>
</dbReference>
<reference evidence="2" key="1">
    <citation type="journal article" date="2014" name="Front. Microbiol.">
        <title>High frequency of phylogenetically diverse reductive dehalogenase-homologous genes in deep subseafloor sedimentary metagenomes.</title>
        <authorList>
            <person name="Kawai M."/>
            <person name="Futagami T."/>
            <person name="Toyoda A."/>
            <person name="Takaki Y."/>
            <person name="Nishi S."/>
            <person name="Hori S."/>
            <person name="Arai W."/>
            <person name="Tsubouchi T."/>
            <person name="Morono Y."/>
            <person name="Uchiyama I."/>
            <person name="Ito T."/>
            <person name="Fujiyama A."/>
            <person name="Inagaki F."/>
            <person name="Takami H."/>
        </authorList>
    </citation>
    <scope>NUCLEOTIDE SEQUENCE</scope>
    <source>
        <strain evidence="2">Expedition CK06-06</strain>
    </source>
</reference>
<sequence>MEKYSPDKKCVVMSRDEVRAFDRWAINTLGIPGVVLMENAGRSCAELIKEKLADVTSPKVCIFCGTGNNGGDGYVIARHLLNSGFRVVVVIIGDRNKIKGDAKINLDILERLGQSIERLNLGDGDIPGRVKGFAAGADMLVDGLFGTGLSGQLSDEYKQLIESINAQDCPILAVDIPSGLDCDTGEPLGAAIKASWTVTFAAVKKGFTSAKAITQYTGEIFVASIGAEPAGDTSN</sequence>
<dbReference type="Gene3D" id="3.40.50.10260">
    <property type="entry name" value="YjeF N-terminal domain"/>
    <property type="match status" value="1"/>
</dbReference>
<name>X1F5G2_9ZZZZ</name>
<dbReference type="PANTHER" id="PTHR13612:SF0">
    <property type="entry name" value="ENHANCER OF MRNA-DECAPPING PROTEIN 3"/>
    <property type="match status" value="1"/>
</dbReference>
<dbReference type="SUPFAM" id="SSF64153">
    <property type="entry name" value="YjeF N-terminal domain-like"/>
    <property type="match status" value="1"/>
</dbReference>
<dbReference type="GO" id="GO:0000932">
    <property type="term" value="C:P-body"/>
    <property type="evidence" value="ECO:0007669"/>
    <property type="project" value="TreeGrafter"/>
</dbReference>
<protein>
    <recommendedName>
        <fullName evidence="1">YjeF N-terminal domain-containing protein</fullName>
    </recommendedName>
</protein>
<evidence type="ECO:0000259" key="1">
    <source>
        <dbReference type="PROSITE" id="PS51385"/>
    </source>
</evidence>
<dbReference type="PROSITE" id="PS51385">
    <property type="entry name" value="YJEF_N"/>
    <property type="match status" value="1"/>
</dbReference>
<dbReference type="GO" id="GO:0031087">
    <property type="term" value="P:deadenylation-independent decapping of nuclear-transcribed mRNA"/>
    <property type="evidence" value="ECO:0007669"/>
    <property type="project" value="TreeGrafter"/>
</dbReference>
<feature type="domain" description="YjeF N-terminal" evidence="1">
    <location>
        <begin position="18"/>
        <end position="233"/>
    </location>
</feature>
<dbReference type="NCBIfam" id="TIGR00197">
    <property type="entry name" value="yjeF_nterm"/>
    <property type="match status" value="1"/>
</dbReference>
<dbReference type="Pfam" id="PF03853">
    <property type="entry name" value="YjeF_N"/>
    <property type="match status" value="1"/>
</dbReference>
<dbReference type="InterPro" id="IPR004443">
    <property type="entry name" value="YjeF_N_dom"/>
</dbReference>
<organism evidence="2">
    <name type="scientific">marine sediment metagenome</name>
    <dbReference type="NCBI Taxonomy" id="412755"/>
    <lineage>
        <taxon>unclassified sequences</taxon>
        <taxon>metagenomes</taxon>
        <taxon>ecological metagenomes</taxon>
    </lineage>
</organism>